<evidence type="ECO:0000259" key="2">
    <source>
        <dbReference type="Pfam" id="PF04324"/>
    </source>
</evidence>
<evidence type="ECO:0000259" key="1">
    <source>
        <dbReference type="Pfam" id="PF01266"/>
    </source>
</evidence>
<feature type="domain" description="FAD dependent oxidoreductase" evidence="1">
    <location>
        <begin position="3"/>
        <end position="353"/>
    </location>
</feature>
<dbReference type="EMBL" id="SWND01000001">
    <property type="protein sequence ID" value="NFF00231.1"/>
    <property type="molecule type" value="Genomic_DNA"/>
</dbReference>
<dbReference type="Proteomes" id="UP000472521">
    <property type="component" value="Unassembled WGS sequence"/>
</dbReference>
<dbReference type="InterPro" id="IPR006076">
    <property type="entry name" value="FAD-dep_OxRdtase"/>
</dbReference>
<dbReference type="InterPro" id="IPR041854">
    <property type="entry name" value="BFD-like_2Fe2S-bd_dom_sf"/>
</dbReference>
<dbReference type="PANTHER" id="PTHR42720">
    <property type="entry name" value="GLYCEROL-3-PHOSPHATE DEHYDROGENASE"/>
    <property type="match status" value="1"/>
</dbReference>
<dbReference type="AlphaFoldDB" id="A0A6B4JTG9"/>
<dbReference type="InterPro" id="IPR036188">
    <property type="entry name" value="FAD/NAD-bd_sf"/>
</dbReference>
<dbReference type="Pfam" id="PF04324">
    <property type="entry name" value="Fer2_BFD"/>
    <property type="match status" value="1"/>
</dbReference>
<gene>
    <name evidence="3" type="ORF">FCV25_00255</name>
</gene>
<dbReference type="Gene3D" id="3.30.9.10">
    <property type="entry name" value="D-Amino Acid Oxidase, subunit A, domain 2"/>
    <property type="match status" value="1"/>
</dbReference>
<name>A0A6B4JTG9_CLOBO</name>
<dbReference type="Gene3D" id="1.10.10.1100">
    <property type="entry name" value="BFD-like [2Fe-2S]-binding domain"/>
    <property type="match status" value="1"/>
</dbReference>
<dbReference type="Gene3D" id="3.50.50.60">
    <property type="entry name" value="FAD/NAD(P)-binding domain"/>
    <property type="match status" value="1"/>
</dbReference>
<dbReference type="SUPFAM" id="SSF51905">
    <property type="entry name" value="FAD/NAD(P)-binding domain"/>
    <property type="match status" value="1"/>
</dbReference>
<dbReference type="PANTHER" id="PTHR42720:SF1">
    <property type="entry name" value="GLYCEROL 3-PHOSPHATE OXIDASE"/>
    <property type="match status" value="1"/>
</dbReference>
<feature type="domain" description="BFD-like [2Fe-2S]-binding" evidence="2">
    <location>
        <begin position="398"/>
        <end position="452"/>
    </location>
</feature>
<comment type="caution">
    <text evidence="3">The sequence shown here is derived from an EMBL/GenBank/DDBJ whole genome shotgun (WGS) entry which is preliminary data.</text>
</comment>
<organism evidence="3 4">
    <name type="scientific">Clostridium botulinum</name>
    <dbReference type="NCBI Taxonomy" id="1491"/>
    <lineage>
        <taxon>Bacteria</taxon>
        <taxon>Bacillati</taxon>
        <taxon>Bacillota</taxon>
        <taxon>Clostridia</taxon>
        <taxon>Eubacteriales</taxon>
        <taxon>Clostridiaceae</taxon>
        <taxon>Clostridium</taxon>
    </lineage>
</organism>
<dbReference type="Pfam" id="PF01266">
    <property type="entry name" value="DAO"/>
    <property type="match status" value="1"/>
</dbReference>
<dbReference type="InterPro" id="IPR052745">
    <property type="entry name" value="G3P_Oxidase/Oxidoreductase"/>
</dbReference>
<dbReference type="CDD" id="cd19946">
    <property type="entry name" value="GlpA-like_Fer2_BFD-like"/>
    <property type="match status" value="1"/>
</dbReference>
<sequence length="472" mass="52381">MFDVTIIGSGVTGAAVARELSKYNLKTCVVEKAIDVANGTSKANSGIVHAGEDPIPGTLKAKMNVRGNEMFDKLQEEIDFPFKRNESFVLCFDEKDIEKLEELRQRGLKNGLPDTMEILNREEALKLEPNLSEYVVAALRLPTGGIVSPYEFNIALAESAAMNGVEFKLETEIIDIEKKEDGYILKTNKGDIETKVVVNAAGVFGDKINNMVSEKKYHITARKGEYLLFDKTVGDMVQRTIFQLPTKMGKGVLVTPTADGNLLLGPTSVDVEEKDDLGTTREGLDIVAEKAKLSIKEIPMRQVITSFAGLRAHEENSDFIIGEAEDAKNFINAIGIESPGLTSAPAIGEYIREMIVEKFKPEENKEFNPIRKDIPKFREMTNEERKEMIKENSAYGKIVCRCEVVTEGEIRDAIRRPLGAKTVDGIKRRTRAGMGRCQSGFCSNRIVEILAEELGIKRNEVTKFGGNSKILY</sequence>
<evidence type="ECO:0000313" key="4">
    <source>
        <dbReference type="Proteomes" id="UP000472521"/>
    </source>
</evidence>
<dbReference type="InterPro" id="IPR007419">
    <property type="entry name" value="BFD-like_2Fe2S-bd_dom"/>
</dbReference>
<evidence type="ECO:0000313" key="3">
    <source>
        <dbReference type="EMBL" id="NFF00231.1"/>
    </source>
</evidence>
<reference evidence="3 4" key="1">
    <citation type="submission" date="2019-04" db="EMBL/GenBank/DDBJ databases">
        <title>Genome sequencing of Clostridium botulinum Groups I-IV and Clostridium butyricum.</title>
        <authorList>
            <person name="Brunt J."/>
            <person name="Van Vliet A.H.M."/>
            <person name="Stringer S.C."/>
            <person name="Carter A.T."/>
            <person name="Peck M.W."/>
        </authorList>
    </citation>
    <scope>NUCLEOTIDE SEQUENCE [LARGE SCALE GENOMIC DNA]</scope>
    <source>
        <strain evidence="3 4">IFR 18/054</strain>
    </source>
</reference>
<proteinExistence type="predicted"/>
<accession>A0A6B4JTG9</accession>
<protein>
    <submittedName>
        <fullName evidence="3">NAD(P)/FAD-dependent oxidoreductase</fullName>
    </submittedName>
</protein>